<reference evidence="2" key="1">
    <citation type="submission" date="2024-07" db="EMBL/GenBank/DDBJ databases">
        <authorList>
            <person name="Wang K."/>
            <person name="Liang S."/>
            <person name="Wang S."/>
        </authorList>
    </citation>
    <scope>NUCLEOTIDE SEQUENCE</scope>
    <source>
        <strain evidence="2">KW1</strain>
    </source>
</reference>
<organism evidence="2">
    <name type="scientific">Bacillus aerius</name>
    <dbReference type="NCBI Taxonomy" id="293388"/>
    <lineage>
        <taxon>Bacteria</taxon>
        <taxon>Bacillati</taxon>
        <taxon>Bacillota</taxon>
        <taxon>Bacilli</taxon>
        <taxon>Bacillales</taxon>
        <taxon>Bacillaceae</taxon>
        <taxon>Bacillus</taxon>
    </lineage>
</organism>
<protein>
    <submittedName>
        <fullName evidence="2">Uncharacterized protein</fullName>
    </submittedName>
</protein>
<dbReference type="AlphaFoldDB" id="A0AB39JCB4"/>
<gene>
    <name evidence="2" type="ORF">AB4922_03785</name>
</gene>
<evidence type="ECO:0000313" key="2">
    <source>
        <dbReference type="EMBL" id="XDL63254.1"/>
    </source>
</evidence>
<proteinExistence type="predicted"/>
<feature type="compositionally biased region" description="Polar residues" evidence="1">
    <location>
        <begin position="21"/>
        <end position="34"/>
    </location>
</feature>
<name>A0AB39JCB4_9BACI</name>
<sequence>MFNLDGWGNTECLNNRKKAEATQNKTKAISQSTKPVEVRMGKMGITR</sequence>
<accession>A0AB39JCB4</accession>
<dbReference type="EMBL" id="CP162911">
    <property type="protein sequence ID" value="XDL63254.1"/>
    <property type="molecule type" value="Genomic_DNA"/>
</dbReference>
<evidence type="ECO:0000256" key="1">
    <source>
        <dbReference type="SAM" id="MobiDB-lite"/>
    </source>
</evidence>
<dbReference type="RefSeq" id="WP_189337204.1">
    <property type="nucleotide sequence ID" value="NZ_CP162911.1"/>
</dbReference>
<feature type="region of interest" description="Disordered" evidence="1">
    <location>
        <begin position="1"/>
        <end position="47"/>
    </location>
</feature>